<feature type="compositionally biased region" description="Basic and acidic residues" evidence="1">
    <location>
        <begin position="249"/>
        <end position="263"/>
    </location>
</feature>
<feature type="region of interest" description="Disordered" evidence="1">
    <location>
        <begin position="195"/>
        <end position="263"/>
    </location>
</feature>
<protein>
    <submittedName>
        <fullName evidence="2">Uncharacterized protein</fullName>
    </submittedName>
</protein>
<evidence type="ECO:0000313" key="3">
    <source>
        <dbReference type="Proteomes" id="UP000574690"/>
    </source>
</evidence>
<dbReference type="EMBL" id="JABFXE010000451">
    <property type="protein sequence ID" value="NUQ88948.1"/>
    <property type="molecule type" value="Genomic_DNA"/>
</dbReference>
<organism evidence="2 3">
    <name type="scientific">Glycomyces artemisiae</name>
    <dbReference type="NCBI Taxonomy" id="1076443"/>
    <lineage>
        <taxon>Bacteria</taxon>
        <taxon>Bacillati</taxon>
        <taxon>Actinomycetota</taxon>
        <taxon>Actinomycetes</taxon>
        <taxon>Glycomycetales</taxon>
        <taxon>Glycomycetaceae</taxon>
        <taxon>Glycomyces</taxon>
    </lineage>
</organism>
<dbReference type="AlphaFoldDB" id="A0A850C6Q0"/>
<reference evidence="2 3" key="1">
    <citation type="submission" date="2020-05" db="EMBL/GenBank/DDBJ databases">
        <title>DNA-SIP metagenomic assembled genomes.</title>
        <authorList>
            <person name="Yu J."/>
        </authorList>
    </citation>
    <scope>NUCLEOTIDE SEQUENCE [LARGE SCALE GENOMIC DNA]</scope>
    <source>
        <strain evidence="2">Bin5.27</strain>
    </source>
</reference>
<accession>A0A850C6Q0</accession>
<sequence>MPDPLDLCAEELHGLDERVAGFARRRGGVAAHPVLAVSEVGTLATDRPGEGPDVLGRGRLDRDPALFRHEPRPRRDRVRDRVGGLRCVEVERQPHLARRPSAPATCDGLPGDGDVQLGQEVRGTAEVGGEVTGTGRARVGGVGGHGALAAQAVSHGALLEVGLAAVAVAVPLVDHLMGPERVFHVLPGVLTEVAAGDRDEPGGSGRPAFRVPRQVQRMRHGVPGDGKPARRVLGEREAQAEDGGADQQRQQDEHEVTHRAPPR</sequence>
<evidence type="ECO:0000256" key="1">
    <source>
        <dbReference type="SAM" id="MobiDB-lite"/>
    </source>
</evidence>
<proteinExistence type="predicted"/>
<evidence type="ECO:0000313" key="2">
    <source>
        <dbReference type="EMBL" id="NUQ88948.1"/>
    </source>
</evidence>
<gene>
    <name evidence="2" type="ORF">HOQ43_10850</name>
</gene>
<dbReference type="Proteomes" id="UP000574690">
    <property type="component" value="Unassembled WGS sequence"/>
</dbReference>
<comment type="caution">
    <text evidence="2">The sequence shown here is derived from an EMBL/GenBank/DDBJ whole genome shotgun (WGS) entry which is preliminary data.</text>
</comment>
<name>A0A850C6Q0_9ACTN</name>